<evidence type="ECO:0000313" key="1">
    <source>
        <dbReference type="EMBL" id="KAH0470769.1"/>
    </source>
</evidence>
<reference evidence="1 2" key="1">
    <citation type="journal article" date="2021" name="Hortic Res">
        <title>Chromosome-scale assembly of the Dendrobium chrysotoxum genome enhances the understanding of orchid evolution.</title>
        <authorList>
            <person name="Zhang Y."/>
            <person name="Zhang G.Q."/>
            <person name="Zhang D."/>
            <person name="Liu X.D."/>
            <person name="Xu X.Y."/>
            <person name="Sun W.H."/>
            <person name="Yu X."/>
            <person name="Zhu X."/>
            <person name="Wang Z.W."/>
            <person name="Zhao X."/>
            <person name="Zhong W.Y."/>
            <person name="Chen H."/>
            <person name="Yin W.L."/>
            <person name="Huang T."/>
            <person name="Niu S.C."/>
            <person name="Liu Z.J."/>
        </authorList>
    </citation>
    <scope>NUCLEOTIDE SEQUENCE [LARGE SCALE GENOMIC DNA]</scope>
    <source>
        <strain evidence="1">Lindl</strain>
    </source>
</reference>
<dbReference type="Proteomes" id="UP000775213">
    <property type="component" value="Unassembled WGS sequence"/>
</dbReference>
<sequence length="223" mass="25256">MKLKIDLEEDFSFYDQTIFSDDAGAKNKYEDIEEAEQLKEMQPEEKINLGNLGFNLSVDKVAPSPPSERMQELRIRTPARKKRIFGSTSGSSAPSVAGQKPYRGLEVPLSTITERVLGECGDLRYDWISDRSSNMGKGDHHGRGHDEQHGAEDFRLKVWSMTNGPNCRPKYRRRNTAIAIVWDLPCLYSHRNEVCQTRGAPDLSTPFPLSLLSLLLILPYRSV</sequence>
<keyword evidence="2" id="KW-1185">Reference proteome</keyword>
<organism evidence="1 2">
    <name type="scientific">Dendrobium chrysotoxum</name>
    <name type="common">Orchid</name>
    <dbReference type="NCBI Taxonomy" id="161865"/>
    <lineage>
        <taxon>Eukaryota</taxon>
        <taxon>Viridiplantae</taxon>
        <taxon>Streptophyta</taxon>
        <taxon>Embryophyta</taxon>
        <taxon>Tracheophyta</taxon>
        <taxon>Spermatophyta</taxon>
        <taxon>Magnoliopsida</taxon>
        <taxon>Liliopsida</taxon>
        <taxon>Asparagales</taxon>
        <taxon>Orchidaceae</taxon>
        <taxon>Epidendroideae</taxon>
        <taxon>Malaxideae</taxon>
        <taxon>Dendrobiinae</taxon>
        <taxon>Dendrobium</taxon>
    </lineage>
</organism>
<proteinExistence type="predicted"/>
<evidence type="ECO:0000313" key="2">
    <source>
        <dbReference type="Proteomes" id="UP000775213"/>
    </source>
</evidence>
<gene>
    <name evidence="1" type="ORF">IEQ34_000492</name>
</gene>
<name>A0AAV7HRD4_DENCH</name>
<protein>
    <submittedName>
        <fullName evidence="1">Uncharacterized protein</fullName>
    </submittedName>
</protein>
<comment type="caution">
    <text evidence="1">The sequence shown here is derived from an EMBL/GenBank/DDBJ whole genome shotgun (WGS) entry which is preliminary data.</text>
</comment>
<dbReference type="AlphaFoldDB" id="A0AAV7HRD4"/>
<accession>A0AAV7HRD4</accession>
<dbReference type="EMBL" id="JAGFBR010000001">
    <property type="protein sequence ID" value="KAH0470769.1"/>
    <property type="molecule type" value="Genomic_DNA"/>
</dbReference>